<comment type="caution">
    <text evidence="2">The sequence shown here is derived from an EMBL/GenBank/DDBJ whole genome shotgun (WGS) entry which is preliminary data.</text>
</comment>
<evidence type="ECO:0000313" key="3">
    <source>
        <dbReference type="Proteomes" id="UP001152888"/>
    </source>
</evidence>
<keyword evidence="1" id="KW-1133">Transmembrane helix</keyword>
<gene>
    <name evidence="2" type="ORF">ACAOBT_LOCUS1972</name>
</gene>
<evidence type="ECO:0000313" key="2">
    <source>
        <dbReference type="EMBL" id="CAH1957224.1"/>
    </source>
</evidence>
<dbReference type="Proteomes" id="UP001152888">
    <property type="component" value="Unassembled WGS sequence"/>
</dbReference>
<reference evidence="2" key="1">
    <citation type="submission" date="2022-03" db="EMBL/GenBank/DDBJ databases">
        <authorList>
            <person name="Sayadi A."/>
        </authorList>
    </citation>
    <scope>NUCLEOTIDE SEQUENCE</scope>
</reference>
<keyword evidence="1" id="KW-0812">Transmembrane</keyword>
<evidence type="ECO:0000256" key="1">
    <source>
        <dbReference type="SAM" id="Phobius"/>
    </source>
</evidence>
<keyword evidence="1" id="KW-0472">Membrane</keyword>
<name>A0A9P0JMC7_ACAOB</name>
<keyword evidence="3" id="KW-1185">Reference proteome</keyword>
<accession>A0A9P0JMC7</accession>
<proteinExistence type="predicted"/>
<dbReference type="EMBL" id="CAKOFQ010006669">
    <property type="protein sequence ID" value="CAH1957224.1"/>
    <property type="molecule type" value="Genomic_DNA"/>
</dbReference>
<feature type="transmembrane region" description="Helical" evidence="1">
    <location>
        <begin position="35"/>
        <end position="52"/>
    </location>
</feature>
<organism evidence="2 3">
    <name type="scientific">Acanthoscelides obtectus</name>
    <name type="common">Bean weevil</name>
    <name type="synonym">Bruchus obtectus</name>
    <dbReference type="NCBI Taxonomy" id="200917"/>
    <lineage>
        <taxon>Eukaryota</taxon>
        <taxon>Metazoa</taxon>
        <taxon>Ecdysozoa</taxon>
        <taxon>Arthropoda</taxon>
        <taxon>Hexapoda</taxon>
        <taxon>Insecta</taxon>
        <taxon>Pterygota</taxon>
        <taxon>Neoptera</taxon>
        <taxon>Endopterygota</taxon>
        <taxon>Coleoptera</taxon>
        <taxon>Polyphaga</taxon>
        <taxon>Cucujiformia</taxon>
        <taxon>Chrysomeloidea</taxon>
        <taxon>Chrysomelidae</taxon>
        <taxon>Bruchinae</taxon>
        <taxon>Bruchini</taxon>
        <taxon>Acanthoscelides</taxon>
    </lineage>
</organism>
<protein>
    <submittedName>
        <fullName evidence="2">Uncharacterized protein</fullName>
    </submittedName>
</protein>
<dbReference type="AlphaFoldDB" id="A0A9P0JMC7"/>
<sequence length="80" mass="9721">MPGHRGCYEDPKEILSIRLLKWLRNGCFLVSDKLGFVRFCWTLTMATFRFLFASWRFQAKLIQEIENVFNHRKWRRIIAL</sequence>